<dbReference type="EMBL" id="BPQB01000007">
    <property type="protein sequence ID" value="GJE87620.1"/>
    <property type="molecule type" value="Genomic_DNA"/>
</dbReference>
<evidence type="ECO:0000313" key="3">
    <source>
        <dbReference type="Proteomes" id="UP000703269"/>
    </source>
</evidence>
<name>A0A9P3G4C8_9APHY</name>
<keyword evidence="3" id="KW-1185">Reference proteome</keyword>
<reference evidence="2 3" key="1">
    <citation type="submission" date="2021-08" db="EMBL/GenBank/DDBJ databases">
        <title>Draft Genome Sequence of Phanerochaete sordida strain YK-624.</title>
        <authorList>
            <person name="Mori T."/>
            <person name="Dohra H."/>
            <person name="Suzuki T."/>
            <person name="Kawagishi H."/>
            <person name="Hirai H."/>
        </authorList>
    </citation>
    <scope>NUCLEOTIDE SEQUENCE [LARGE SCALE GENOMIC DNA]</scope>
    <source>
        <strain evidence="2 3">YK-624</strain>
    </source>
</reference>
<dbReference type="Proteomes" id="UP000703269">
    <property type="component" value="Unassembled WGS sequence"/>
</dbReference>
<sequence>MGALPNELSDYIVDFLHDDRQSLKSCSLTCRSWYPAARFHLYDRVYLSSPAAACTLQELLHESPYVGQFTQHLVMAKVAPQATPDPHKDNGQEPALRTWEPLFSALPNVHQLGISWLEIDIAFQSALLHNFVQTTELTLQYCRFPSFGGFASVLHSFPSLQQCTLRGISWETSPELLLSDPVEERAAHICIKNLTLGRDLDLQLLVEWLLQEHICDELESISACLAYESDAIMLGELLRVSAPTLKHVELDWYCSSYRDVRLPFEFTLAGCANLETLSLHCPIALGATVPWVNALLADVNPAKLESVALDIRLLGTLFGLNWARLEGTLLQDTFTSLSKVAVKVTAWHTATEYMDDIPAFVRCHLPQLHSRNILQYIK</sequence>
<dbReference type="OrthoDB" id="2977329at2759"/>
<evidence type="ECO:0000313" key="2">
    <source>
        <dbReference type="EMBL" id="GJE87620.1"/>
    </source>
</evidence>
<dbReference type="InterPro" id="IPR036047">
    <property type="entry name" value="F-box-like_dom_sf"/>
</dbReference>
<dbReference type="InterPro" id="IPR001810">
    <property type="entry name" value="F-box_dom"/>
</dbReference>
<dbReference type="Gene3D" id="3.80.10.10">
    <property type="entry name" value="Ribonuclease Inhibitor"/>
    <property type="match status" value="1"/>
</dbReference>
<dbReference type="AlphaFoldDB" id="A0A9P3G4C8"/>
<proteinExistence type="predicted"/>
<dbReference type="InterPro" id="IPR032675">
    <property type="entry name" value="LRR_dom_sf"/>
</dbReference>
<protein>
    <submittedName>
        <fullName evidence="2">F-box protein</fullName>
    </submittedName>
</protein>
<gene>
    <name evidence="2" type="ORF">PsYK624_037030</name>
</gene>
<organism evidence="2 3">
    <name type="scientific">Phanerochaete sordida</name>
    <dbReference type="NCBI Taxonomy" id="48140"/>
    <lineage>
        <taxon>Eukaryota</taxon>
        <taxon>Fungi</taxon>
        <taxon>Dikarya</taxon>
        <taxon>Basidiomycota</taxon>
        <taxon>Agaricomycotina</taxon>
        <taxon>Agaricomycetes</taxon>
        <taxon>Polyporales</taxon>
        <taxon>Phanerochaetaceae</taxon>
        <taxon>Phanerochaete</taxon>
    </lineage>
</organism>
<feature type="domain" description="F-box" evidence="1">
    <location>
        <begin position="2"/>
        <end position="47"/>
    </location>
</feature>
<dbReference type="Pfam" id="PF12937">
    <property type="entry name" value="F-box-like"/>
    <property type="match status" value="1"/>
</dbReference>
<evidence type="ECO:0000259" key="1">
    <source>
        <dbReference type="Pfam" id="PF12937"/>
    </source>
</evidence>
<comment type="caution">
    <text evidence="2">The sequence shown here is derived from an EMBL/GenBank/DDBJ whole genome shotgun (WGS) entry which is preliminary data.</text>
</comment>
<dbReference type="SUPFAM" id="SSF52047">
    <property type="entry name" value="RNI-like"/>
    <property type="match status" value="1"/>
</dbReference>
<dbReference type="SUPFAM" id="SSF81383">
    <property type="entry name" value="F-box domain"/>
    <property type="match status" value="1"/>
</dbReference>
<accession>A0A9P3G4C8</accession>